<dbReference type="PROSITE" id="PS51419">
    <property type="entry name" value="RAB"/>
    <property type="match status" value="1"/>
</dbReference>
<dbReference type="Proteomes" id="UP000440578">
    <property type="component" value="Unassembled WGS sequence"/>
</dbReference>
<dbReference type="OrthoDB" id="5239715at2759"/>
<organism evidence="4 5">
    <name type="scientific">Amphibalanus amphitrite</name>
    <name type="common">Striped barnacle</name>
    <name type="synonym">Balanus amphitrite</name>
    <dbReference type="NCBI Taxonomy" id="1232801"/>
    <lineage>
        <taxon>Eukaryota</taxon>
        <taxon>Metazoa</taxon>
        <taxon>Ecdysozoa</taxon>
        <taxon>Arthropoda</taxon>
        <taxon>Crustacea</taxon>
        <taxon>Multicrustacea</taxon>
        <taxon>Cirripedia</taxon>
        <taxon>Thoracica</taxon>
        <taxon>Thoracicalcarea</taxon>
        <taxon>Balanomorpha</taxon>
        <taxon>Balanoidea</taxon>
        <taxon>Balanidae</taxon>
        <taxon>Amphibalaninae</taxon>
        <taxon>Amphibalanus</taxon>
    </lineage>
</organism>
<dbReference type="InterPro" id="IPR027417">
    <property type="entry name" value="P-loop_NTPase"/>
</dbReference>
<keyword evidence="5" id="KW-1185">Reference proteome</keyword>
<gene>
    <name evidence="4" type="primary">RRAD_2</name>
    <name evidence="4" type="ORF">FJT64_025615</name>
</gene>
<protein>
    <submittedName>
        <fullName evidence="4">GTP-binding protein RAD</fullName>
    </submittedName>
</protein>
<dbReference type="SMART" id="SM00173">
    <property type="entry name" value="RAS"/>
    <property type="match status" value="1"/>
</dbReference>
<feature type="region of interest" description="Disordered" evidence="3">
    <location>
        <begin position="131"/>
        <end position="197"/>
    </location>
</feature>
<dbReference type="PROSITE" id="PS51421">
    <property type="entry name" value="RAS"/>
    <property type="match status" value="1"/>
</dbReference>
<evidence type="ECO:0000313" key="4">
    <source>
        <dbReference type="EMBL" id="KAF0302263.1"/>
    </source>
</evidence>
<dbReference type="PANTHER" id="PTHR45775:SF6">
    <property type="entry name" value="RAD, GEM_KIR FAMILY MEMBER 2, ISOFORM C"/>
    <property type="match status" value="1"/>
</dbReference>
<evidence type="ECO:0000313" key="5">
    <source>
        <dbReference type="Proteomes" id="UP000440578"/>
    </source>
</evidence>
<feature type="region of interest" description="Disordered" evidence="3">
    <location>
        <begin position="251"/>
        <end position="280"/>
    </location>
</feature>
<dbReference type="EMBL" id="VIIS01001075">
    <property type="protein sequence ID" value="KAF0302263.1"/>
    <property type="molecule type" value="Genomic_DNA"/>
</dbReference>
<dbReference type="GO" id="GO:0003924">
    <property type="term" value="F:GTPase activity"/>
    <property type="evidence" value="ECO:0007669"/>
    <property type="project" value="InterPro"/>
</dbReference>
<name>A0A6A4W8B1_AMPAM</name>
<proteinExistence type="inferred from homology"/>
<dbReference type="PANTHER" id="PTHR45775">
    <property type="entry name" value="RAD, GEM/KIR FAMILY MEMBER 2, ISOFORM C"/>
    <property type="match status" value="1"/>
</dbReference>
<feature type="compositionally biased region" description="Polar residues" evidence="3">
    <location>
        <begin position="102"/>
        <end position="116"/>
    </location>
</feature>
<evidence type="ECO:0000256" key="2">
    <source>
        <dbReference type="ARBA" id="ARBA00022553"/>
    </source>
</evidence>
<feature type="compositionally biased region" description="Basic residues" evidence="3">
    <location>
        <begin position="79"/>
        <end position="93"/>
    </location>
</feature>
<dbReference type="PRINTS" id="PR00449">
    <property type="entry name" value="RASTRNSFRMNG"/>
</dbReference>
<dbReference type="Gene3D" id="3.40.50.300">
    <property type="entry name" value="P-loop containing nucleotide triphosphate hydrolases"/>
    <property type="match status" value="1"/>
</dbReference>
<dbReference type="GO" id="GO:0005886">
    <property type="term" value="C:plasma membrane"/>
    <property type="evidence" value="ECO:0007669"/>
    <property type="project" value="TreeGrafter"/>
</dbReference>
<dbReference type="InterPro" id="IPR051641">
    <property type="entry name" value="RGK_GTP-binding_reg"/>
</dbReference>
<keyword evidence="2" id="KW-0597">Phosphoprotein</keyword>
<dbReference type="GO" id="GO:0005525">
    <property type="term" value="F:GTP binding"/>
    <property type="evidence" value="ECO:0007669"/>
    <property type="project" value="InterPro"/>
</dbReference>
<dbReference type="AlphaFoldDB" id="A0A6A4W8B1"/>
<dbReference type="SMART" id="SM00175">
    <property type="entry name" value="RAB"/>
    <property type="match status" value="1"/>
</dbReference>
<accession>A0A6A4W8B1</accession>
<dbReference type="InterPro" id="IPR001806">
    <property type="entry name" value="Small_GTPase"/>
</dbReference>
<feature type="region of interest" description="Disordered" evidence="3">
    <location>
        <begin position="65"/>
        <end position="116"/>
    </location>
</feature>
<comment type="similarity">
    <text evidence="1">Belongs to the small GTPase superfamily. RGK family.</text>
</comment>
<evidence type="ECO:0000256" key="3">
    <source>
        <dbReference type="SAM" id="MobiDB-lite"/>
    </source>
</evidence>
<reference evidence="4 5" key="1">
    <citation type="submission" date="2019-07" db="EMBL/GenBank/DDBJ databases">
        <title>Draft genome assembly of a fouling barnacle, Amphibalanus amphitrite (Darwin, 1854): The first reference genome for Thecostraca.</title>
        <authorList>
            <person name="Kim W."/>
        </authorList>
    </citation>
    <scope>NUCLEOTIDE SEQUENCE [LARGE SCALE GENOMIC DNA]</scope>
    <source>
        <strain evidence="4">SNU_AA5</strain>
        <tissue evidence="4">Soma without cirri and trophi</tissue>
    </source>
</reference>
<feature type="compositionally biased region" description="Basic and acidic residues" evidence="3">
    <location>
        <begin position="175"/>
        <end position="184"/>
    </location>
</feature>
<dbReference type="SUPFAM" id="SSF52540">
    <property type="entry name" value="P-loop containing nucleoside triphosphate hydrolases"/>
    <property type="match status" value="1"/>
</dbReference>
<comment type="caution">
    <text evidence="4">The sequence shown here is derived from an EMBL/GenBank/DDBJ whole genome shotgun (WGS) entry which is preliminary data.</text>
</comment>
<evidence type="ECO:0000256" key="1">
    <source>
        <dbReference type="ARBA" id="ARBA00008846"/>
    </source>
</evidence>
<sequence length="517" mass="56238">MRKVCPISEVGRVVRQYLVSMTLCSGPAAPMNLEPRRLLRSGCCAGEPSCWADLAMTSADRVPLVVGSSDSGDETSERGRRRRQRRLRRRRQRPAGAAPYSLSPSGATSSDQPPTSLVQIQVRRCSRVGRPSLAASEGARSTPDLHVDLSDGGGSPTRGWTSPGGHLRAGTPPERGNRRLEGPHHSRSQSCRAPRKADYLTIPDHLGRCRSQSSLRDAAETGDTEYYRLRHFSVTGKGVVNCGDQLRSRRSRSNVSVASDCSEYSGSSRGPPSMPCSAGTSMASSANSSCLNLSRPRPYVGLMLGASGVGKTSLIHQFMTSDYMNAYDASLALVTVWGWVAGGPSLVDRLRSPRPRQDTECRQLEDSIEAHNPDAFVVVYSVTDANSVQYADHILQSLWKMSAVASKAVILVGSKSDLVRSRTITADAGRKLANTYDCKFIEVSGGLDHRVDELLVGVLSQIRLKRDCRLSRSRSLGRRSYRLKRGTRNTSSVKGLLNVVCGTTEQRSKSCENLQTL</sequence>
<dbReference type="GO" id="GO:0005246">
    <property type="term" value="F:calcium channel regulator activity"/>
    <property type="evidence" value="ECO:0007669"/>
    <property type="project" value="TreeGrafter"/>
</dbReference>
<dbReference type="Pfam" id="PF00071">
    <property type="entry name" value="Ras"/>
    <property type="match status" value="1"/>
</dbReference>